<dbReference type="EMBL" id="CP003179">
    <property type="protein sequence ID" value="AEW05247.1"/>
    <property type="molecule type" value="Genomic_DNA"/>
</dbReference>
<dbReference type="HOGENOM" id="CLU_086031_0_0_9"/>
<dbReference type="Gene3D" id="1.20.58.220">
    <property type="entry name" value="Phosphate transport system protein phou homolog 2, domain 2"/>
    <property type="match status" value="1"/>
</dbReference>
<organism evidence="2 3">
    <name type="scientific">Sulfobacillus acidophilus (strain ATCC 700253 / DSM 10332 / NAL)</name>
    <dbReference type="NCBI Taxonomy" id="679936"/>
    <lineage>
        <taxon>Bacteria</taxon>
        <taxon>Bacillati</taxon>
        <taxon>Bacillota</taxon>
        <taxon>Clostridia</taxon>
        <taxon>Eubacteriales</taxon>
        <taxon>Clostridiales Family XVII. Incertae Sedis</taxon>
        <taxon>Sulfobacillus</taxon>
    </lineage>
</organism>
<dbReference type="PANTHER" id="PTHR37298">
    <property type="entry name" value="UPF0111 PROTEIN YKAA"/>
    <property type="match status" value="1"/>
</dbReference>
<evidence type="ECO:0000313" key="3">
    <source>
        <dbReference type="Proteomes" id="UP000005439"/>
    </source>
</evidence>
<dbReference type="AlphaFoldDB" id="G8TZK7"/>
<accession>G8TZK7</accession>
<dbReference type="Pfam" id="PF01865">
    <property type="entry name" value="PhoU_div"/>
    <property type="match status" value="1"/>
</dbReference>
<evidence type="ECO:0000313" key="2">
    <source>
        <dbReference type="EMBL" id="AEW05247.1"/>
    </source>
</evidence>
<dbReference type="InterPro" id="IPR038078">
    <property type="entry name" value="PhoU-like_sf"/>
</dbReference>
<gene>
    <name evidence="2" type="ordered locus">Sulac_1754</name>
</gene>
<reference evidence="2 3" key="2">
    <citation type="journal article" date="2012" name="Stand. Genomic Sci.">
        <title>Complete genome sequence of the moderately thermophilic mineral-sulfide-oxidizing firmicute Sulfobacillus acidophilus type strain (NAL(T)).</title>
        <authorList>
            <person name="Anderson I."/>
            <person name="Chertkov O."/>
            <person name="Chen A."/>
            <person name="Saunders E."/>
            <person name="Lapidus A."/>
            <person name="Nolan M."/>
            <person name="Lucas S."/>
            <person name="Hammon N."/>
            <person name="Deshpande S."/>
            <person name="Cheng J.F."/>
            <person name="Han C."/>
            <person name="Tapia R."/>
            <person name="Goodwin L.A."/>
            <person name="Pitluck S."/>
            <person name="Liolios K."/>
            <person name="Pagani I."/>
            <person name="Ivanova N."/>
            <person name="Mikhailova N."/>
            <person name="Pati A."/>
            <person name="Palaniappan K."/>
            <person name="Land M."/>
            <person name="Pan C."/>
            <person name="Rohde M."/>
            <person name="Pukall R."/>
            <person name="Goker M."/>
            <person name="Detter J.C."/>
            <person name="Woyke T."/>
            <person name="Bristow J."/>
            <person name="Eisen J.A."/>
            <person name="Markowitz V."/>
            <person name="Hugenholtz P."/>
            <person name="Kyrpides N.C."/>
            <person name="Klenk H.P."/>
            <person name="Mavromatis K."/>
        </authorList>
    </citation>
    <scope>NUCLEOTIDE SEQUENCE [LARGE SCALE GENOMIC DNA]</scope>
    <source>
        <strain evidence="3">ATCC 700253 / DSM 10332 / NAL</strain>
    </source>
</reference>
<protein>
    <submittedName>
        <fullName evidence="2">Phosphate transport regulator</fullName>
    </submittedName>
</protein>
<dbReference type="SUPFAM" id="SSF109755">
    <property type="entry name" value="PhoU-like"/>
    <property type="match status" value="1"/>
</dbReference>
<comment type="similarity">
    <text evidence="1">Belongs to the UPF0111 family.</text>
</comment>
<dbReference type="PANTHER" id="PTHR37298:SF1">
    <property type="entry name" value="UPF0111 PROTEIN YKAA"/>
    <property type="match status" value="1"/>
</dbReference>
<dbReference type="InterPro" id="IPR052912">
    <property type="entry name" value="UPF0111_domain"/>
</dbReference>
<dbReference type="Proteomes" id="UP000005439">
    <property type="component" value="Chromosome"/>
</dbReference>
<keyword evidence="3" id="KW-1185">Reference proteome</keyword>
<name>G8TZK7_SULAD</name>
<dbReference type="InterPro" id="IPR018445">
    <property type="entry name" value="Put_Phosphate_transp_reg"/>
</dbReference>
<dbReference type="KEGG" id="sap:Sulac_1754"/>
<proteinExistence type="inferred from homology"/>
<sequence length="209" mass="23759">MRWRDLLTGTDDGFHQLLNRQLAETETMVRLVLAYIESPDAEERARLAQEAGEVEHRADAVRQELAARLSQTFVTPFDREDINELSRAIDDIADYAENTIKEIQLYRVEPDSFIHDMVQTLLEAVEALQEAVLALGQQPGVSNQAALRAKSLENKMEGLYRKAIAHFSETTEVHYLIKMREVYRHLSNAADRVDLAANVINSIVVKQNL</sequence>
<dbReference type="PATRIC" id="fig|679936.5.peg.1819"/>
<evidence type="ECO:0000256" key="1">
    <source>
        <dbReference type="ARBA" id="ARBA00008591"/>
    </source>
</evidence>
<dbReference type="STRING" id="679936.Sulac_1754"/>
<reference evidence="3" key="1">
    <citation type="submission" date="2011-12" db="EMBL/GenBank/DDBJ databases">
        <title>The complete genome of chromosome of Sulfobacillus acidophilus DSM 10332.</title>
        <authorList>
            <person name="Lucas S."/>
            <person name="Han J."/>
            <person name="Lapidus A."/>
            <person name="Bruce D."/>
            <person name="Goodwin L."/>
            <person name="Pitluck S."/>
            <person name="Peters L."/>
            <person name="Kyrpides N."/>
            <person name="Mavromatis K."/>
            <person name="Ivanova N."/>
            <person name="Mikhailova N."/>
            <person name="Chertkov O."/>
            <person name="Saunders E."/>
            <person name="Detter J.C."/>
            <person name="Tapia R."/>
            <person name="Han C."/>
            <person name="Land M."/>
            <person name="Hauser L."/>
            <person name="Markowitz V."/>
            <person name="Cheng J.-F."/>
            <person name="Hugenholtz P."/>
            <person name="Woyke T."/>
            <person name="Wu D."/>
            <person name="Pukall R."/>
            <person name="Gehrich-Schroeter G."/>
            <person name="Schneider S."/>
            <person name="Klenk H.-P."/>
            <person name="Eisen J.A."/>
        </authorList>
    </citation>
    <scope>NUCLEOTIDE SEQUENCE [LARGE SCALE GENOMIC DNA]</scope>
    <source>
        <strain evidence="3">ATCC 700253 / DSM 10332 / NAL</strain>
    </source>
</reference>